<dbReference type="EMBL" id="SRMI01000004">
    <property type="protein sequence ID" value="TVY71997.1"/>
    <property type="molecule type" value="Genomic_DNA"/>
</dbReference>
<feature type="region of interest" description="Disordered" evidence="1">
    <location>
        <begin position="198"/>
        <end position="226"/>
    </location>
</feature>
<evidence type="ECO:0000313" key="2">
    <source>
        <dbReference type="EMBL" id="TVY71997.1"/>
    </source>
</evidence>
<dbReference type="AlphaFoldDB" id="A0A559LE10"/>
<feature type="compositionally biased region" description="Polar residues" evidence="1">
    <location>
        <begin position="207"/>
        <end position="217"/>
    </location>
</feature>
<evidence type="ECO:0000256" key="1">
    <source>
        <dbReference type="SAM" id="MobiDB-lite"/>
    </source>
</evidence>
<comment type="caution">
    <text evidence="2">The sequence shown here is derived from an EMBL/GenBank/DDBJ whole genome shotgun (WGS) entry which is preliminary data.</text>
</comment>
<reference evidence="2 3" key="1">
    <citation type="journal article" date="2019" name="Microbiol. Resour. Announc.">
        <title>High-quality draft genome sequence of Fusarium oxysporum f. sp. cubense strain 160527, a causal agent of Panama disease.</title>
        <authorList>
            <person name="Asai S."/>
            <person name="Ayukawa Y."/>
            <person name="Gan P."/>
            <person name="Masuda S."/>
            <person name="Komatsu K."/>
            <person name="Shirasu K."/>
            <person name="Arie T."/>
        </authorList>
    </citation>
    <scope>NUCLEOTIDE SEQUENCE [LARGE SCALE GENOMIC DNA]</scope>
    <source>
        <strain evidence="2 3">160527</strain>
    </source>
</reference>
<protein>
    <submittedName>
        <fullName evidence="2">Uncharacterized protein</fullName>
    </submittedName>
</protein>
<organism evidence="2 3">
    <name type="scientific">Fusarium oxysporum f. sp. cubense</name>
    <dbReference type="NCBI Taxonomy" id="61366"/>
    <lineage>
        <taxon>Eukaryota</taxon>
        <taxon>Fungi</taxon>
        <taxon>Dikarya</taxon>
        <taxon>Ascomycota</taxon>
        <taxon>Pezizomycotina</taxon>
        <taxon>Sordariomycetes</taxon>
        <taxon>Hypocreomycetidae</taxon>
        <taxon>Hypocreales</taxon>
        <taxon>Nectriaceae</taxon>
        <taxon>Fusarium</taxon>
        <taxon>Fusarium oxysporum species complex</taxon>
    </lineage>
</organism>
<accession>A0A559LE10</accession>
<evidence type="ECO:0000313" key="3">
    <source>
        <dbReference type="Proteomes" id="UP000320707"/>
    </source>
</evidence>
<dbReference type="Proteomes" id="UP000320707">
    <property type="component" value="Unassembled WGS sequence"/>
</dbReference>
<name>A0A559LE10_FUSOC</name>
<sequence>MSHHRSFGDILAPGDAAHLINLGLVYVPTPPNGSVHVHKRRLNRTSDEENKHIPLNADIETRPDAFATIPEKLISKATIEYVGFNSDKAREIWSGWIAWPSGPIIREIDLGDETTLEVSFIDWVKGHTGNPLTDDVWKDDNSAWFHYIEQRGIATELQYTIMDPLFRDMRLTGTCIGWLRDTIEMRYEGLRNIQRASAERERALGHQGTSDQRPSGSASGGRHTLSGPSIIERFTVLYKAMDRARTDGLFDSKGALNRISVLRSIPPTDFSENKTMYCFTPDYNLARKHAAWVKRRGPYAVIVKIAVQDSVIIAMDPPDIQCAFWLNSNWRELIWHCRTETISKETVDYGRAALIIKTIANGPNAYYHQRSPGELITEACVVRVRGPNKGGDRAAVQYVFSFDYEGRKLLEDQANTIKIFSFDTCELEIWAKEIARFKYLRGLNAIARRARKLLTLNLGPKYE</sequence>
<gene>
    <name evidence="2" type="ORF">Focb16_v011543</name>
</gene>
<proteinExistence type="predicted"/>